<dbReference type="Pfam" id="PF00069">
    <property type="entry name" value="Pkinase"/>
    <property type="match status" value="1"/>
</dbReference>
<evidence type="ECO:0000256" key="3">
    <source>
        <dbReference type="ARBA" id="ARBA00022777"/>
    </source>
</evidence>
<dbReference type="Gene3D" id="1.10.510.10">
    <property type="entry name" value="Transferase(Phosphotransferase) domain 1"/>
    <property type="match status" value="1"/>
</dbReference>
<dbReference type="RefSeq" id="WP_394823734.1">
    <property type="nucleotide sequence ID" value="NZ_CP089984.1"/>
</dbReference>
<keyword evidence="2 5" id="KW-0547">Nucleotide-binding</keyword>
<keyword evidence="3 7" id="KW-0418">Kinase</keyword>
<keyword evidence="4 5" id="KW-0067">ATP-binding</keyword>
<dbReference type="GO" id="GO:0016301">
    <property type="term" value="F:kinase activity"/>
    <property type="evidence" value="ECO:0007669"/>
    <property type="project" value="UniProtKB-KW"/>
</dbReference>
<dbReference type="PROSITE" id="PS50011">
    <property type="entry name" value="PROTEIN_KINASE_DOM"/>
    <property type="match status" value="1"/>
</dbReference>
<evidence type="ECO:0000313" key="7">
    <source>
        <dbReference type="EMBL" id="WXB14116.1"/>
    </source>
</evidence>
<organism evidence="7 8">
    <name type="scientific">Pendulispora albinea</name>
    <dbReference type="NCBI Taxonomy" id="2741071"/>
    <lineage>
        <taxon>Bacteria</taxon>
        <taxon>Pseudomonadati</taxon>
        <taxon>Myxococcota</taxon>
        <taxon>Myxococcia</taxon>
        <taxon>Myxococcales</taxon>
        <taxon>Sorangiineae</taxon>
        <taxon>Pendulisporaceae</taxon>
        <taxon>Pendulispora</taxon>
    </lineage>
</organism>
<dbReference type="EMBL" id="CP089984">
    <property type="protein sequence ID" value="WXB14116.1"/>
    <property type="molecule type" value="Genomic_DNA"/>
</dbReference>
<dbReference type="PANTHER" id="PTHR43289">
    <property type="entry name" value="MITOGEN-ACTIVATED PROTEIN KINASE KINASE KINASE 20-RELATED"/>
    <property type="match status" value="1"/>
</dbReference>
<evidence type="ECO:0000256" key="4">
    <source>
        <dbReference type="ARBA" id="ARBA00022840"/>
    </source>
</evidence>
<evidence type="ECO:0000256" key="5">
    <source>
        <dbReference type="PROSITE-ProRule" id="PRU10141"/>
    </source>
</evidence>
<accession>A0ABZ2LWG2</accession>
<dbReference type="Proteomes" id="UP001370348">
    <property type="component" value="Chromosome"/>
</dbReference>
<reference evidence="7 8" key="1">
    <citation type="submission" date="2021-12" db="EMBL/GenBank/DDBJ databases">
        <title>Discovery of the Pendulisporaceae a myxobacterial family with distinct sporulation behavior and unique specialized metabolism.</title>
        <authorList>
            <person name="Garcia R."/>
            <person name="Popoff A."/>
            <person name="Bader C.D."/>
            <person name="Loehr J."/>
            <person name="Walesch S."/>
            <person name="Walt C."/>
            <person name="Boldt J."/>
            <person name="Bunk B."/>
            <person name="Haeckl F.J.F.P.J."/>
            <person name="Gunesch A.P."/>
            <person name="Birkelbach J."/>
            <person name="Nuebel U."/>
            <person name="Pietschmann T."/>
            <person name="Bach T."/>
            <person name="Mueller R."/>
        </authorList>
    </citation>
    <scope>NUCLEOTIDE SEQUENCE [LARGE SCALE GENOMIC DNA]</scope>
    <source>
        <strain evidence="7 8">MSr11954</strain>
    </source>
</reference>
<proteinExistence type="predicted"/>
<evidence type="ECO:0000256" key="2">
    <source>
        <dbReference type="ARBA" id="ARBA00022741"/>
    </source>
</evidence>
<dbReference type="InterPro" id="IPR011009">
    <property type="entry name" value="Kinase-like_dom_sf"/>
</dbReference>
<gene>
    <name evidence="7" type="ORF">LZC94_40585</name>
</gene>
<dbReference type="PANTHER" id="PTHR43289:SF34">
    <property type="entry name" value="SERINE_THREONINE-PROTEIN KINASE YBDM-RELATED"/>
    <property type="match status" value="1"/>
</dbReference>
<dbReference type="PROSITE" id="PS00108">
    <property type="entry name" value="PROTEIN_KINASE_ST"/>
    <property type="match status" value="1"/>
</dbReference>
<evidence type="ECO:0000256" key="1">
    <source>
        <dbReference type="ARBA" id="ARBA00022679"/>
    </source>
</evidence>
<feature type="binding site" evidence="5">
    <location>
        <position position="54"/>
    </location>
    <ligand>
        <name>ATP</name>
        <dbReference type="ChEBI" id="CHEBI:30616"/>
    </ligand>
</feature>
<evidence type="ECO:0000259" key="6">
    <source>
        <dbReference type="PROSITE" id="PS50011"/>
    </source>
</evidence>
<dbReference type="InterPro" id="IPR000719">
    <property type="entry name" value="Prot_kinase_dom"/>
</dbReference>
<dbReference type="SMART" id="SM00220">
    <property type="entry name" value="S_TKc"/>
    <property type="match status" value="1"/>
</dbReference>
<dbReference type="SUPFAM" id="SSF56112">
    <property type="entry name" value="Protein kinase-like (PK-like)"/>
    <property type="match status" value="1"/>
</dbReference>
<dbReference type="CDD" id="cd14014">
    <property type="entry name" value="STKc_PknB_like"/>
    <property type="match status" value="1"/>
</dbReference>
<dbReference type="PROSITE" id="PS00107">
    <property type="entry name" value="PROTEIN_KINASE_ATP"/>
    <property type="match status" value="1"/>
</dbReference>
<keyword evidence="8" id="KW-1185">Reference proteome</keyword>
<dbReference type="Gene3D" id="3.30.200.20">
    <property type="entry name" value="Phosphorylase Kinase, domain 1"/>
    <property type="match status" value="1"/>
</dbReference>
<keyword evidence="1" id="KW-0808">Transferase</keyword>
<name>A0ABZ2LWG2_9BACT</name>
<dbReference type="InterPro" id="IPR008271">
    <property type="entry name" value="Ser/Thr_kinase_AS"/>
</dbReference>
<protein>
    <submittedName>
        <fullName evidence="7">Protein kinase</fullName>
    </submittedName>
</protein>
<feature type="domain" description="Protein kinase" evidence="6">
    <location>
        <begin position="26"/>
        <end position="287"/>
    </location>
</feature>
<dbReference type="InterPro" id="IPR017441">
    <property type="entry name" value="Protein_kinase_ATP_BS"/>
</dbReference>
<sequence length="497" mass="54284">MTMSFPRQRIPERVLSRIDTLVQQKYRITRLLGIGGTAAVYAATHRNGHQVAIKFLLEHLLHDPDMYQLFRREAYVANRVGHPGAVPVLDDDVDESGSAFLIMPLLEGENLRARWERANKRMAWSEAGVLVADALDVLASAHAKGIVHRDIKPENLFVTRSGDVRVMDFGIARRGDGNATFTLTGRIVGTPAFMPPEQALGDKTNLGPHSDCWAMGATLFTLLSGEHVHRATSSGAQLVAHATKPARPLGALVPDVPAGLARVVDRSLAFDPAARWRSAHEMRDALLAALEEAWGENATTAATRVREAIAAELSRSAADELHESATQAPRLARSAEPMDSELRAQGQIFHCGNGFAAARLGGLHISLWQHGLWDPDVHPHIGLSEMVLHNPNEVAHICILGAEIRPTDIPLRRVTASFEQHGERLKCSAVVFEGDEKESTVTRGFLAGMSLVLSHKLPIEGFSSVPAGLEWMSGHLPIDSLATVERFIENLRKKLLP</sequence>
<evidence type="ECO:0000313" key="8">
    <source>
        <dbReference type="Proteomes" id="UP001370348"/>
    </source>
</evidence>